<evidence type="ECO:0000313" key="3">
    <source>
        <dbReference type="Proteomes" id="UP000032458"/>
    </source>
</evidence>
<dbReference type="AlphaFoldDB" id="A0A0D7CG33"/>
<feature type="compositionally biased region" description="Basic and acidic residues" evidence="1">
    <location>
        <begin position="1"/>
        <end position="11"/>
    </location>
</feature>
<keyword evidence="3" id="KW-1185">Reference proteome</keyword>
<reference evidence="2 3" key="1">
    <citation type="submission" date="2014-09" db="EMBL/GenBank/DDBJ databases">
        <title>Draft genome sequence of Streptomyces natalensis ATCC 27448, producer of the antifungal pimaricin.</title>
        <authorList>
            <person name="Mendes M.V."/>
            <person name="Beites T."/>
            <person name="Pires S."/>
            <person name="Santos C.L."/>
            <person name="Moradas-Ferreira P."/>
        </authorList>
    </citation>
    <scope>NUCLEOTIDE SEQUENCE [LARGE SCALE GENOMIC DNA]</scope>
    <source>
        <strain evidence="2 3">ATCC 27448</strain>
    </source>
</reference>
<proteinExistence type="predicted"/>
<dbReference type="EMBL" id="JRKI01000061">
    <property type="protein sequence ID" value="KIZ14372.1"/>
    <property type="molecule type" value="Genomic_DNA"/>
</dbReference>
<evidence type="ECO:0000256" key="1">
    <source>
        <dbReference type="SAM" id="MobiDB-lite"/>
    </source>
</evidence>
<dbReference type="Proteomes" id="UP000032458">
    <property type="component" value="Unassembled WGS sequence"/>
</dbReference>
<accession>A0A0D7CG33</accession>
<sequence>MLTGADPREPLPLKAQQTEPAQRFLHTHTELVESAQETPGEADRATLKAAAQIKSALRQRHIEQAFTHLYRMQKSLAKSEAPLSGARTVYEVLTHVLAGLPGRRTDTQLNRAWQLV</sequence>
<dbReference type="PATRIC" id="fig|1240678.4.peg.7521"/>
<protein>
    <submittedName>
        <fullName evidence="2">Uncharacterized protein</fullName>
    </submittedName>
</protein>
<evidence type="ECO:0000313" key="2">
    <source>
        <dbReference type="EMBL" id="KIZ14372.1"/>
    </source>
</evidence>
<gene>
    <name evidence="2" type="ORF">SNA_35325</name>
</gene>
<dbReference type="RefSeq" id="WP_030068720.1">
    <property type="nucleotide sequence ID" value="NZ_JRKI01000061.1"/>
</dbReference>
<organism evidence="2 3">
    <name type="scientific">Streptomyces natalensis ATCC 27448</name>
    <dbReference type="NCBI Taxonomy" id="1240678"/>
    <lineage>
        <taxon>Bacteria</taxon>
        <taxon>Bacillati</taxon>
        <taxon>Actinomycetota</taxon>
        <taxon>Actinomycetes</taxon>
        <taxon>Kitasatosporales</taxon>
        <taxon>Streptomycetaceae</taxon>
        <taxon>Streptomyces</taxon>
    </lineage>
</organism>
<feature type="region of interest" description="Disordered" evidence="1">
    <location>
        <begin position="1"/>
        <end position="20"/>
    </location>
</feature>
<name>A0A0D7CG33_9ACTN</name>
<comment type="caution">
    <text evidence="2">The sequence shown here is derived from an EMBL/GenBank/DDBJ whole genome shotgun (WGS) entry which is preliminary data.</text>
</comment>